<keyword evidence="1" id="KW-1133">Transmembrane helix</keyword>
<dbReference type="EMBL" id="FR695864">
    <property type="protein sequence ID" value="CBX27212.1"/>
    <property type="molecule type" value="Genomic_DNA"/>
</dbReference>
<feature type="transmembrane region" description="Helical" evidence="1">
    <location>
        <begin position="153"/>
        <end position="171"/>
    </location>
</feature>
<proteinExistence type="predicted"/>
<evidence type="ECO:0000256" key="1">
    <source>
        <dbReference type="SAM" id="Phobius"/>
    </source>
</evidence>
<keyword evidence="1" id="KW-0812">Transmembrane</keyword>
<evidence type="ECO:0000313" key="3">
    <source>
        <dbReference type="EMBL" id="CBX27212.1"/>
    </source>
</evidence>
<gene>
    <name evidence="3" type="ORF">N47_A12410</name>
</gene>
<reference evidence="3" key="1">
    <citation type="journal article" date="2011" name="Environ. Microbiol.">
        <title>Genomic insights into the metabolic potential of the polycyclic aromatic hydrocarbon degrading sulfate-reducing Deltaproteobacterium N47.</title>
        <authorList>
            <person name="Bergmann F."/>
            <person name="Selesi D."/>
            <person name="Weinmaier T."/>
            <person name="Tischler P."/>
            <person name="Rattei T."/>
            <person name="Meckenstock R.U."/>
        </authorList>
    </citation>
    <scope>NUCLEOTIDE SEQUENCE</scope>
</reference>
<accession>E1Y9G8</accession>
<feature type="signal peptide" evidence="2">
    <location>
        <begin position="1"/>
        <end position="20"/>
    </location>
</feature>
<sequence>MRFILLLVLSALIFPALSFPQDNTKDRAAGLTASLNKDTVKTGHIVKLTLSFNLPQGATIPSPPVIKGLEAFTIADQQIHPGKITLSLFAGQPGLLKTGELSLSYLDKQKTGQTLTTAPISIKVLSGLGDKPEKAQLRSIQGIIPTKSLFLKYWPWVCAVIVAIIAGFFLFRGYMKHKRKKLLLEYADPPHIRAKKAIEKLDASGLFENGEVKKFYFGFSEIIKRYLENIRGFPALEYTTEEISSHIDNEKDRQILSLLRHSDLVKFADDMPTVAHKKEEVTAALKYIDETAPVYEKKDVKENSGETGK</sequence>
<dbReference type="AlphaFoldDB" id="E1Y9G8"/>
<name>E1Y9G8_9BACT</name>
<organism evidence="3">
    <name type="scientific">uncultured Desulfobacterium sp</name>
    <dbReference type="NCBI Taxonomy" id="201089"/>
    <lineage>
        <taxon>Bacteria</taxon>
        <taxon>Pseudomonadati</taxon>
        <taxon>Thermodesulfobacteriota</taxon>
        <taxon>Desulfobacteria</taxon>
        <taxon>Desulfobacterales</taxon>
        <taxon>Desulfobacteriaceae</taxon>
        <taxon>Desulfobacterium</taxon>
        <taxon>environmental samples</taxon>
    </lineage>
</organism>
<protein>
    <recommendedName>
        <fullName evidence="4">Protein BatD</fullName>
    </recommendedName>
</protein>
<keyword evidence="1" id="KW-0472">Membrane</keyword>
<keyword evidence="2" id="KW-0732">Signal</keyword>
<evidence type="ECO:0000256" key="2">
    <source>
        <dbReference type="SAM" id="SignalP"/>
    </source>
</evidence>
<evidence type="ECO:0008006" key="4">
    <source>
        <dbReference type="Google" id="ProtNLM"/>
    </source>
</evidence>
<feature type="chain" id="PRO_5003154969" description="Protein BatD" evidence="2">
    <location>
        <begin position="21"/>
        <end position="309"/>
    </location>
</feature>